<accession>A0ABS9UGG8</accession>
<feature type="coiled-coil region" evidence="1">
    <location>
        <begin position="45"/>
        <end position="72"/>
    </location>
</feature>
<proteinExistence type="predicted"/>
<dbReference type="RefSeq" id="WP_241370356.1">
    <property type="nucleotide sequence ID" value="NZ_JAKZFC010000006.1"/>
</dbReference>
<dbReference type="EMBL" id="JAKZFC010000006">
    <property type="protein sequence ID" value="MCH7323184.1"/>
    <property type="molecule type" value="Genomic_DNA"/>
</dbReference>
<reference evidence="2 3" key="1">
    <citation type="submission" date="2022-03" db="EMBL/GenBank/DDBJ databases">
        <authorList>
            <person name="Jo J.-H."/>
            <person name="Im W.-T."/>
        </authorList>
    </citation>
    <scope>NUCLEOTIDE SEQUENCE [LARGE SCALE GENOMIC DNA]</scope>
    <source>
        <strain evidence="2 3">MA9</strain>
    </source>
</reference>
<dbReference type="Pfam" id="PF19824">
    <property type="entry name" value="Tlp"/>
    <property type="match status" value="1"/>
</dbReference>
<organism evidence="2 3">
    <name type="scientific">Solibacillus palustris</name>
    <dbReference type="NCBI Taxonomy" id="2908203"/>
    <lineage>
        <taxon>Bacteria</taxon>
        <taxon>Bacillati</taxon>
        <taxon>Bacillota</taxon>
        <taxon>Bacilli</taxon>
        <taxon>Bacillales</taxon>
        <taxon>Caryophanaceae</taxon>
        <taxon>Solibacillus</taxon>
    </lineage>
</organism>
<name>A0ABS9UGG8_9BACL</name>
<dbReference type="InterPro" id="IPR017524">
    <property type="entry name" value="SASP_thioredoxin-like"/>
</dbReference>
<keyword evidence="1" id="KW-0175">Coiled coil</keyword>
<gene>
    <name evidence="2" type="ORF">LZ480_15005</name>
</gene>
<evidence type="ECO:0000313" key="3">
    <source>
        <dbReference type="Proteomes" id="UP001316087"/>
    </source>
</evidence>
<protein>
    <submittedName>
        <fullName evidence="2">Small acid-soluble spore protein Tlp</fullName>
    </submittedName>
</protein>
<keyword evidence="3" id="KW-1185">Reference proteome</keyword>
<comment type="caution">
    <text evidence="2">The sequence shown here is derived from an EMBL/GenBank/DDBJ whole genome shotgun (WGS) entry which is preliminary data.</text>
</comment>
<evidence type="ECO:0000313" key="2">
    <source>
        <dbReference type="EMBL" id="MCH7323184.1"/>
    </source>
</evidence>
<evidence type="ECO:0000256" key="1">
    <source>
        <dbReference type="SAM" id="Coils"/>
    </source>
</evidence>
<dbReference type="Proteomes" id="UP001316087">
    <property type="component" value="Unassembled WGS sequence"/>
</dbReference>
<sequence length="78" mass="9133">MANSKYPKQDDKTSNVNRIREIVQNTERNLMEAEIGKEFTDGIQREIINEQNERRKQSIEELKEEIKEEIGKGKKGKA</sequence>